<dbReference type="Proteomes" id="UP000683925">
    <property type="component" value="Unassembled WGS sequence"/>
</dbReference>
<sequence>MEATLCQMLAENYTQETNKYSTIIVFQRYSSDKKCMFFIGYDSNSYIIIQQQHYQVDEMVKNLDLYFKRVYDFLYQILFQKKEVTIHFINILIIKDFNHFYQLIEVLEDPFPKSKIIVWIEHQQQLVIPEQQYLSIQISFNYSALIKIQIGFLIKDLEAYKQFAIKQINQIQESHQQFRQQFEKCLEQVQAFKFLTLVKEITFIKDIPDDIEYLAQILMNLPRYTCLDAVVIIAKLKLYKQKANFNRTNNQQKLKINEYLETTQSDLAIFKEQKYCHFPKRGDNSQKCKVCQKNGNKVRKSSFVCEACKLHYKINVTLCTTKCFKIFHLNPEKYLRRKNRSKNTKVEE</sequence>
<dbReference type="AlphaFoldDB" id="A0A8S1WEX9"/>
<dbReference type="EMBL" id="CAJJDP010000092">
    <property type="protein sequence ID" value="CAD8188668.1"/>
    <property type="molecule type" value="Genomic_DNA"/>
</dbReference>
<gene>
    <name evidence="1" type="ORF">POCTA_138.1.T0930088</name>
</gene>
<protein>
    <submittedName>
        <fullName evidence="1">Uncharacterized protein</fullName>
    </submittedName>
</protein>
<dbReference type="OMA" id="STIIVFQ"/>
<proteinExistence type="predicted"/>
<comment type="caution">
    <text evidence="1">The sequence shown here is derived from an EMBL/GenBank/DDBJ whole genome shotgun (WGS) entry which is preliminary data.</text>
</comment>
<evidence type="ECO:0000313" key="2">
    <source>
        <dbReference type="Proteomes" id="UP000683925"/>
    </source>
</evidence>
<evidence type="ECO:0000313" key="1">
    <source>
        <dbReference type="EMBL" id="CAD8188668.1"/>
    </source>
</evidence>
<name>A0A8S1WEX9_PAROT</name>
<keyword evidence="2" id="KW-1185">Reference proteome</keyword>
<reference evidence="1" key="1">
    <citation type="submission" date="2021-01" db="EMBL/GenBank/DDBJ databases">
        <authorList>
            <consortium name="Genoscope - CEA"/>
            <person name="William W."/>
        </authorList>
    </citation>
    <scope>NUCLEOTIDE SEQUENCE</scope>
</reference>
<dbReference type="OrthoDB" id="295267at2759"/>
<accession>A0A8S1WEX9</accession>
<organism evidence="1 2">
    <name type="scientific">Paramecium octaurelia</name>
    <dbReference type="NCBI Taxonomy" id="43137"/>
    <lineage>
        <taxon>Eukaryota</taxon>
        <taxon>Sar</taxon>
        <taxon>Alveolata</taxon>
        <taxon>Ciliophora</taxon>
        <taxon>Intramacronucleata</taxon>
        <taxon>Oligohymenophorea</taxon>
        <taxon>Peniculida</taxon>
        <taxon>Parameciidae</taxon>
        <taxon>Paramecium</taxon>
    </lineage>
</organism>